<keyword evidence="4" id="KW-1185">Reference proteome</keyword>
<organism evidence="3 4">
    <name type="scientific">Chlorobaculum parvum (strain DSM 263 / NCIMB 8327)</name>
    <name type="common">Chlorobium vibrioforme subsp. thiosulfatophilum</name>
    <dbReference type="NCBI Taxonomy" id="517417"/>
    <lineage>
        <taxon>Bacteria</taxon>
        <taxon>Pseudomonadati</taxon>
        <taxon>Chlorobiota</taxon>
        <taxon>Chlorobiia</taxon>
        <taxon>Chlorobiales</taxon>
        <taxon>Chlorobiaceae</taxon>
        <taxon>Chlorobaculum</taxon>
    </lineage>
</organism>
<keyword evidence="2" id="KW-0472">Membrane</keyword>
<dbReference type="CDD" id="cd21116">
    <property type="entry name" value="ClyA-like"/>
    <property type="match status" value="1"/>
</dbReference>
<evidence type="ECO:0000256" key="2">
    <source>
        <dbReference type="SAM" id="Phobius"/>
    </source>
</evidence>
<accession>B3QLB8</accession>
<keyword evidence="2" id="KW-1133">Transmembrane helix</keyword>
<dbReference type="OrthoDB" id="6778941at2"/>
<dbReference type="AlphaFoldDB" id="B3QLB8"/>
<evidence type="ECO:0000313" key="3">
    <source>
        <dbReference type="EMBL" id="ACF12356.1"/>
    </source>
</evidence>
<evidence type="ECO:0008006" key="5">
    <source>
        <dbReference type="Google" id="ProtNLM"/>
    </source>
</evidence>
<evidence type="ECO:0000256" key="1">
    <source>
        <dbReference type="SAM" id="Coils"/>
    </source>
</evidence>
<dbReference type="KEGG" id="cpc:Cpar_1967"/>
<feature type="coiled-coil region" evidence="1">
    <location>
        <begin position="167"/>
        <end position="194"/>
    </location>
</feature>
<protein>
    <recommendedName>
        <fullName evidence="5">Enterotoxin (HBL)</fullName>
    </recommendedName>
</protein>
<feature type="transmembrane region" description="Helical" evidence="2">
    <location>
        <begin position="223"/>
        <end position="243"/>
    </location>
</feature>
<sequence length="388" mass="42014">MRLLSNAFRNNAIKLAGAQNTYKSNVVAVNTVINSVLTSQLPTLKHYPPDWSDFSTAYEKANADALGWVNNVMGRLLEVPDDVRNYNDIIIALLGDASSQAAYLTKNPGDKTALAILNNDLDRLTSQMNLVTTFIAGAINSLKNFQDVLPDMATQLQTIATKSTADSQADQKQIDQLRADIKKLQDDIDSLTAEIIAMGIADAAAITLGVVATIVAWPVGAVVWLFTGPAIAVATTVIALDAIQIDNDKNKMAADQKMMSELTADVATLHLLTDNYTKLANQSKAIQENLQAVLDAWLVLEDDVNNAVADIKKATVDASTADFQKVQDELNDATIEWNAAYQQAGNLQLDLNVNNAQLQFGMSSDQVKNAMQSGQTMTVMEYYNKVAA</sequence>
<dbReference type="SUPFAM" id="SSF58100">
    <property type="entry name" value="Bacterial hemolysins"/>
    <property type="match status" value="1"/>
</dbReference>
<reference evidence="3" key="1">
    <citation type="submission" date="2008-06" db="EMBL/GenBank/DDBJ databases">
        <title>Complete sequence of Chlorobaculum parvum NCIB 8327.</title>
        <authorList>
            <consortium name="US DOE Joint Genome Institute"/>
            <person name="Lucas S."/>
            <person name="Copeland A."/>
            <person name="Lapidus A."/>
            <person name="Glavina del Rio T."/>
            <person name="Dalin E."/>
            <person name="Tice H."/>
            <person name="Bruce D."/>
            <person name="Goodwin L."/>
            <person name="Pitluck S."/>
            <person name="Schmutz J."/>
            <person name="Larimer F."/>
            <person name="Land M."/>
            <person name="Hauser L."/>
            <person name="Kyrpides N."/>
            <person name="Mikhailova N."/>
            <person name="Zhao F."/>
            <person name="Li T."/>
            <person name="Liu Z."/>
            <person name="Overmann J."/>
            <person name="Bryant D.A."/>
            <person name="Richardson P."/>
        </authorList>
    </citation>
    <scope>NUCLEOTIDE SEQUENCE [LARGE SCALE GENOMIC DNA]</scope>
    <source>
        <strain evidence="3">NCIB 8327</strain>
    </source>
</reference>
<dbReference type="HOGENOM" id="CLU_675664_0_0_10"/>
<name>B3QLB8_CHLP8</name>
<gene>
    <name evidence="3" type="ordered locus">Cpar_1967</name>
</gene>
<dbReference type="Gene3D" id="1.20.1170.10">
    <property type="match status" value="1"/>
</dbReference>
<keyword evidence="1" id="KW-0175">Coiled coil</keyword>
<keyword evidence="2" id="KW-0812">Transmembrane</keyword>
<dbReference type="EMBL" id="CP001099">
    <property type="protein sequence ID" value="ACF12356.1"/>
    <property type="molecule type" value="Genomic_DNA"/>
</dbReference>
<feature type="transmembrane region" description="Helical" evidence="2">
    <location>
        <begin position="191"/>
        <end position="217"/>
    </location>
</feature>
<evidence type="ECO:0000313" key="4">
    <source>
        <dbReference type="Proteomes" id="UP000008811"/>
    </source>
</evidence>
<dbReference type="Proteomes" id="UP000008811">
    <property type="component" value="Chromosome"/>
</dbReference>
<dbReference type="eggNOG" id="ENOG502Z8ZZ">
    <property type="taxonomic scope" value="Bacteria"/>
</dbReference>
<proteinExistence type="predicted"/>